<gene>
    <name evidence="2" type="ORF">JL09_g6327</name>
</gene>
<evidence type="ECO:0000313" key="2">
    <source>
        <dbReference type="EMBL" id="KGK34525.1"/>
    </source>
</evidence>
<feature type="coiled-coil region" evidence="1">
    <location>
        <begin position="6"/>
        <end position="132"/>
    </location>
</feature>
<keyword evidence="1" id="KW-0175">Coiled coil</keyword>
<protein>
    <submittedName>
        <fullName evidence="2">Uncharacterized protein</fullName>
    </submittedName>
</protein>
<name>A0A099NPR9_PICKU</name>
<evidence type="ECO:0000256" key="1">
    <source>
        <dbReference type="SAM" id="Coils"/>
    </source>
</evidence>
<feature type="non-terminal residue" evidence="2">
    <location>
        <position position="151"/>
    </location>
</feature>
<dbReference type="EMBL" id="JQFK01001552">
    <property type="protein sequence ID" value="KGK34525.1"/>
    <property type="molecule type" value="Genomic_DNA"/>
</dbReference>
<comment type="caution">
    <text evidence="2">The sequence shown here is derived from an EMBL/GenBank/DDBJ whole genome shotgun (WGS) entry which is preliminary data.</text>
</comment>
<dbReference type="HOGENOM" id="CLU_1735792_0_0_1"/>
<sequence>SLSDGFEASEERTKELEAANLELRDQIQNMQKKYDETVAKYKEEIENLKRQHTVEIELLKNNLNINEGQQSELESKLGKANEEIVKLAKTVEEKSACFKKISLEKEKVIDEVNKLRLEKEELEQSLKYTKKSSSGEIGDLEGKLEKSAELL</sequence>
<dbReference type="Proteomes" id="UP000029867">
    <property type="component" value="Unassembled WGS sequence"/>
</dbReference>
<dbReference type="AlphaFoldDB" id="A0A099NPR9"/>
<proteinExistence type="predicted"/>
<dbReference type="VEuPathDB" id="FungiDB:C5L36_0C08430"/>
<accession>A0A099NPR9</accession>
<reference evidence="3" key="1">
    <citation type="journal article" date="2014" name="Microb. Cell Fact.">
        <title>Exploiting Issatchenkia orientalis SD108 for succinic acid production.</title>
        <authorList>
            <person name="Xiao H."/>
            <person name="Shao Z."/>
            <person name="Jiang Y."/>
            <person name="Dole S."/>
            <person name="Zhao H."/>
        </authorList>
    </citation>
    <scope>NUCLEOTIDE SEQUENCE [LARGE SCALE GENOMIC DNA]</scope>
    <source>
        <strain evidence="3">SD108</strain>
    </source>
</reference>
<organism evidence="2 3">
    <name type="scientific">Pichia kudriavzevii</name>
    <name type="common">Yeast</name>
    <name type="synonym">Issatchenkia orientalis</name>
    <dbReference type="NCBI Taxonomy" id="4909"/>
    <lineage>
        <taxon>Eukaryota</taxon>
        <taxon>Fungi</taxon>
        <taxon>Dikarya</taxon>
        <taxon>Ascomycota</taxon>
        <taxon>Saccharomycotina</taxon>
        <taxon>Pichiomycetes</taxon>
        <taxon>Pichiales</taxon>
        <taxon>Pichiaceae</taxon>
        <taxon>Pichia</taxon>
    </lineage>
</organism>
<evidence type="ECO:0000313" key="3">
    <source>
        <dbReference type="Proteomes" id="UP000029867"/>
    </source>
</evidence>
<feature type="non-terminal residue" evidence="2">
    <location>
        <position position="1"/>
    </location>
</feature>